<proteinExistence type="predicted"/>
<evidence type="ECO:0000313" key="2">
    <source>
        <dbReference type="EMBL" id="AKQ20661.1"/>
    </source>
</evidence>
<keyword evidence="1" id="KW-1133">Transmembrane helix</keyword>
<keyword evidence="1" id="KW-0472">Membrane</keyword>
<gene>
    <name evidence="2" type="primary">ATP8</name>
</gene>
<keyword evidence="2" id="KW-0496">Mitochondrion</keyword>
<keyword evidence="1" id="KW-0812">Transmembrane</keyword>
<reference evidence="2" key="1">
    <citation type="journal article" date="2015" name="Mitochondrial DNA">
        <title>The complete mitochondrial genome of the Amur rat-snake Elaphe schrenckii (Squamata: Colubridae).</title>
        <authorList>
            <person name="Liu P."/>
            <person name="Zhao W.G."/>
        </authorList>
    </citation>
    <scope>NUCLEOTIDE SEQUENCE</scope>
    <source>
        <tissue evidence="2">Muscle</tissue>
    </source>
</reference>
<accession>A0A3G1CF12</accession>
<sequence>MPQLDTVYILMTHLWAWTTLCLMMQKIKTTMMTTNPVIHPTPKSMTPTQWL</sequence>
<evidence type="ECO:0000256" key="1">
    <source>
        <dbReference type="SAM" id="Phobius"/>
    </source>
</evidence>
<dbReference type="EMBL" id="KP888955">
    <property type="protein sequence ID" value="AKQ20661.1"/>
    <property type="molecule type" value="Genomic_DNA"/>
</dbReference>
<feature type="transmembrane region" description="Helical" evidence="1">
    <location>
        <begin position="6"/>
        <end position="24"/>
    </location>
</feature>
<dbReference type="RefSeq" id="YP_009159495.1">
    <property type="nucleotide sequence ID" value="NC_027605.1"/>
</dbReference>
<organism evidence="2">
    <name type="scientific">Elaphe schrenckii</name>
    <name type="common">Amur rat snake</name>
    <dbReference type="NCBI Taxonomy" id="74362"/>
    <lineage>
        <taxon>Eukaryota</taxon>
        <taxon>Metazoa</taxon>
        <taxon>Chordata</taxon>
        <taxon>Craniata</taxon>
        <taxon>Vertebrata</taxon>
        <taxon>Euteleostomi</taxon>
        <taxon>Lepidosauria</taxon>
        <taxon>Squamata</taxon>
        <taxon>Bifurcata</taxon>
        <taxon>Unidentata</taxon>
        <taxon>Episquamata</taxon>
        <taxon>Toxicofera</taxon>
        <taxon>Serpentes</taxon>
        <taxon>Colubroidea</taxon>
        <taxon>Colubridae</taxon>
        <taxon>Colubrinae</taxon>
        <taxon>Elaphe</taxon>
    </lineage>
</organism>
<dbReference type="AlphaFoldDB" id="A0A3G1CF12"/>
<protein>
    <submittedName>
        <fullName evidence="2">ATP synthase F0 subunit 8</fullName>
    </submittedName>
</protein>
<geneLocation type="mitochondrion" evidence="2"/>
<name>A0A3G1CF12_9SAUR</name>